<dbReference type="Gene3D" id="3.30.460.10">
    <property type="entry name" value="Beta Polymerase, domain 2"/>
    <property type="match status" value="1"/>
</dbReference>
<proteinExistence type="predicted"/>
<evidence type="ECO:0000313" key="1">
    <source>
        <dbReference type="EMBL" id="SVC09332.1"/>
    </source>
</evidence>
<sequence>MEQYNFNWKNKFFGMKRELENVLSEVEIEHIGSTSVEKLMAKAIIDILIGAKES</sequence>
<accession>A0A382JDA9</accession>
<protein>
    <recommendedName>
        <fullName evidence="2">GrpB family protein</fullName>
    </recommendedName>
</protein>
<dbReference type="PANTHER" id="PTHR34822:SF1">
    <property type="entry name" value="GRPB FAMILY PROTEIN"/>
    <property type="match status" value="1"/>
</dbReference>
<feature type="non-terminal residue" evidence="1">
    <location>
        <position position="54"/>
    </location>
</feature>
<dbReference type="AlphaFoldDB" id="A0A382JDA9"/>
<dbReference type="Pfam" id="PF04229">
    <property type="entry name" value="GrpB"/>
    <property type="match status" value="1"/>
</dbReference>
<organism evidence="1">
    <name type="scientific">marine metagenome</name>
    <dbReference type="NCBI Taxonomy" id="408172"/>
    <lineage>
        <taxon>unclassified sequences</taxon>
        <taxon>metagenomes</taxon>
        <taxon>ecological metagenomes</taxon>
    </lineage>
</organism>
<dbReference type="EMBL" id="UINC01073159">
    <property type="protein sequence ID" value="SVC09332.1"/>
    <property type="molecule type" value="Genomic_DNA"/>
</dbReference>
<gene>
    <name evidence="1" type="ORF">METZ01_LOCUS262186</name>
</gene>
<dbReference type="InterPro" id="IPR007344">
    <property type="entry name" value="GrpB/CoaE"/>
</dbReference>
<evidence type="ECO:0008006" key="2">
    <source>
        <dbReference type="Google" id="ProtNLM"/>
    </source>
</evidence>
<dbReference type="SUPFAM" id="SSF81301">
    <property type="entry name" value="Nucleotidyltransferase"/>
    <property type="match status" value="1"/>
</dbReference>
<name>A0A382JDA9_9ZZZZ</name>
<reference evidence="1" key="1">
    <citation type="submission" date="2018-05" db="EMBL/GenBank/DDBJ databases">
        <authorList>
            <person name="Lanie J.A."/>
            <person name="Ng W.-L."/>
            <person name="Kazmierczak K.M."/>
            <person name="Andrzejewski T.M."/>
            <person name="Davidsen T.M."/>
            <person name="Wayne K.J."/>
            <person name="Tettelin H."/>
            <person name="Glass J.I."/>
            <person name="Rusch D."/>
            <person name="Podicherti R."/>
            <person name="Tsui H.-C.T."/>
            <person name="Winkler M.E."/>
        </authorList>
    </citation>
    <scope>NUCLEOTIDE SEQUENCE</scope>
</reference>
<dbReference type="PANTHER" id="PTHR34822">
    <property type="entry name" value="GRPB DOMAIN PROTEIN (AFU_ORTHOLOGUE AFUA_1G01530)"/>
    <property type="match status" value="1"/>
</dbReference>
<dbReference type="InterPro" id="IPR043519">
    <property type="entry name" value="NT_sf"/>
</dbReference>